<accession>A0ABU3SRB1</accession>
<keyword evidence="3" id="KW-1185">Reference proteome</keyword>
<comment type="caution">
    <text evidence="2">The sequence shown here is derived from an EMBL/GenBank/DDBJ whole genome shotgun (WGS) entry which is preliminary data.</text>
</comment>
<protein>
    <submittedName>
        <fullName evidence="2">Uncharacterized protein</fullName>
    </submittedName>
</protein>
<gene>
    <name evidence="2" type="ORF">RS130_00230</name>
</gene>
<feature type="compositionally biased region" description="Basic and acidic residues" evidence="1">
    <location>
        <begin position="201"/>
        <end position="211"/>
    </location>
</feature>
<evidence type="ECO:0000313" key="3">
    <source>
        <dbReference type="Proteomes" id="UP001247805"/>
    </source>
</evidence>
<evidence type="ECO:0000313" key="2">
    <source>
        <dbReference type="EMBL" id="MDU0352539.1"/>
    </source>
</evidence>
<dbReference type="EMBL" id="JAWDIO010000001">
    <property type="protein sequence ID" value="MDU0352539.1"/>
    <property type="molecule type" value="Genomic_DNA"/>
</dbReference>
<reference evidence="2 3" key="1">
    <citation type="submission" date="2023-10" db="EMBL/GenBank/DDBJ databases">
        <title>Glaciecola aquimarina strain GGW-M5 nov., isolated from a coastal seawater.</title>
        <authorList>
            <person name="Bayburt H."/>
            <person name="Kim J.M."/>
            <person name="Choi B.J."/>
            <person name="Jeon C.O."/>
        </authorList>
    </citation>
    <scope>NUCLEOTIDE SEQUENCE [LARGE SCALE GENOMIC DNA]</scope>
    <source>
        <strain evidence="2 3">KCTC 32108</strain>
    </source>
</reference>
<evidence type="ECO:0000256" key="1">
    <source>
        <dbReference type="SAM" id="MobiDB-lite"/>
    </source>
</evidence>
<sequence length="566" mass="64595">MQHIAHAQVLSSLGIGRALLVILFFTTLVSASVSASEGTSKQQYLKKRSALIAKYSTKDSTFTTLQAQVTANDLTSSEYWSWRIDQYLYGQYPEFQAIYNAYAQHKTFHQLYNLPPEDLTFKQQPPNTPISSSATTLPHGYFTDNLPGNPHRGHHYVKNDKVYITYQGHLTDPYIASFDLKEHSWEGPHKAAESTLSKGGRKIDSHGRPIMEQDSKGHFHIVFGGHGGEREDGLNPYSIDTPHAGGRMLHVMSEKPHDLTNFVQVNDITPFASYTKSYTMANGDIYLFTRAGTHKSPWVYYKMKNGEQRFQPPVIITWPTPQKDDPIKVDTFYITPLKISDTEIAISSLWHECNFHEVHDKTTYSRINAYYMKLDTTNDTFYNAYNEELPLPITLAVANAKTLAFDSTQREETPFGTRPLTLPEKTPALAYEARTKNYREWRMAVLKNGQWQHSLPLPGTETRTIKDHNNRVIEQVLGFEKLEKNTAVVVYKNQQDKTVFATVKMIDDKQEDWRVNETHLSLANTRIQMESVKNNNGEPVAVILNVKKGTAQRLYLWSNGQFHGNH</sequence>
<proteinExistence type="predicted"/>
<dbReference type="RefSeq" id="WP_316024254.1">
    <property type="nucleotide sequence ID" value="NZ_JAWDIO010000001.1"/>
</dbReference>
<name>A0ABU3SRB1_9ALTE</name>
<organism evidence="2 3">
    <name type="scientific">Paraglaciecola aquimarina</name>
    <dbReference type="NCBI Taxonomy" id="1235557"/>
    <lineage>
        <taxon>Bacteria</taxon>
        <taxon>Pseudomonadati</taxon>
        <taxon>Pseudomonadota</taxon>
        <taxon>Gammaproteobacteria</taxon>
        <taxon>Alteromonadales</taxon>
        <taxon>Alteromonadaceae</taxon>
        <taxon>Paraglaciecola</taxon>
    </lineage>
</organism>
<dbReference type="Proteomes" id="UP001247805">
    <property type="component" value="Unassembled WGS sequence"/>
</dbReference>
<feature type="region of interest" description="Disordered" evidence="1">
    <location>
        <begin position="189"/>
        <end position="211"/>
    </location>
</feature>